<dbReference type="EMBL" id="JQBP01000002">
    <property type="protein sequence ID" value="KRN75490.1"/>
    <property type="molecule type" value="Genomic_DNA"/>
</dbReference>
<dbReference type="InterPro" id="IPR003607">
    <property type="entry name" value="HD/PDEase_dom"/>
</dbReference>
<proteinExistence type="predicted"/>
<dbReference type="PANTHER" id="PTHR33594">
    <property type="entry name" value="SUPERFAMILY HYDROLASE, PUTATIVE (AFU_ORTHOLOGUE AFUA_1G03035)-RELATED"/>
    <property type="match status" value="1"/>
</dbReference>
<gene>
    <name evidence="2" type="ORF">IV73_GL000659</name>
</gene>
<evidence type="ECO:0000313" key="2">
    <source>
        <dbReference type="EMBL" id="KRN75490.1"/>
    </source>
</evidence>
<accession>A0A0R2JDQ6</accession>
<dbReference type="Gene3D" id="1.10.472.50">
    <property type="entry name" value="HD-domain/PDEase-like"/>
    <property type="match status" value="1"/>
</dbReference>
<feature type="domain" description="HD" evidence="1">
    <location>
        <begin position="24"/>
        <end position="129"/>
    </location>
</feature>
<organism evidence="2 3">
    <name type="scientific">Weissella kandleri</name>
    <dbReference type="NCBI Taxonomy" id="1616"/>
    <lineage>
        <taxon>Bacteria</taxon>
        <taxon>Bacillati</taxon>
        <taxon>Bacillota</taxon>
        <taxon>Bacilli</taxon>
        <taxon>Lactobacillales</taxon>
        <taxon>Lactobacillaceae</taxon>
        <taxon>Weissella</taxon>
    </lineage>
</organism>
<dbReference type="RefSeq" id="WP_338063238.1">
    <property type="nucleotide sequence ID" value="NZ_JQBP01000002.1"/>
</dbReference>
<dbReference type="SMART" id="SM00471">
    <property type="entry name" value="HDc"/>
    <property type="match status" value="1"/>
</dbReference>
<dbReference type="InterPro" id="IPR006674">
    <property type="entry name" value="HD_domain"/>
</dbReference>
<dbReference type="Gene3D" id="1.20.58.1910">
    <property type="match status" value="1"/>
</dbReference>
<dbReference type="Pfam" id="PF01966">
    <property type="entry name" value="HD"/>
    <property type="match status" value="1"/>
</dbReference>
<protein>
    <recommendedName>
        <fullName evidence="1">HD domain-containing protein</fullName>
    </recommendedName>
</protein>
<name>A0A0R2JDQ6_9LACO</name>
<comment type="caution">
    <text evidence="2">The sequence shown here is derived from an EMBL/GenBank/DDBJ whole genome shotgun (WGS) entry which is preliminary data.</text>
</comment>
<evidence type="ECO:0000259" key="1">
    <source>
        <dbReference type="PROSITE" id="PS51831"/>
    </source>
</evidence>
<dbReference type="AlphaFoldDB" id="A0A0R2JDQ6"/>
<sequence>MKMNLDEIKDYVQTMTRNDASGHDFLHLERVLKNAEQIMQKMPDQDFDTDVVRITALLHDLIDDKLIDDVNQAIDDLRIQMREWGLSDDERAAVLEIMTHMSYSANLEQHYTLSLEGQIVQDADRLDAIGALGIGRTFMYGGHAGNLMYNPNEEVRTDLTHNEYRKNSTVINHFYEKLLKLADLMNTESAKKIAKRRTAFMEFFLEEFKAEVRGER</sequence>
<dbReference type="SUPFAM" id="SSF109604">
    <property type="entry name" value="HD-domain/PDEase-like"/>
    <property type="match status" value="1"/>
</dbReference>
<dbReference type="PROSITE" id="PS51831">
    <property type="entry name" value="HD"/>
    <property type="match status" value="1"/>
</dbReference>
<dbReference type="PATRIC" id="fig|1616.3.peg.677"/>
<dbReference type="STRING" id="1616.IV73_GL000659"/>
<keyword evidence="3" id="KW-1185">Reference proteome</keyword>
<dbReference type="CDD" id="cd00077">
    <property type="entry name" value="HDc"/>
    <property type="match status" value="1"/>
</dbReference>
<dbReference type="Proteomes" id="UP000051655">
    <property type="component" value="Unassembled WGS sequence"/>
</dbReference>
<evidence type="ECO:0000313" key="3">
    <source>
        <dbReference type="Proteomes" id="UP000051655"/>
    </source>
</evidence>
<dbReference type="PANTHER" id="PTHR33594:SF1">
    <property type="entry name" value="HD_PDEASE DOMAIN-CONTAINING PROTEIN"/>
    <property type="match status" value="1"/>
</dbReference>
<reference evidence="2 3" key="1">
    <citation type="journal article" date="2015" name="Genome Announc.">
        <title>Expanding the biotechnology potential of lactobacilli through comparative genomics of 213 strains and associated genera.</title>
        <authorList>
            <person name="Sun Z."/>
            <person name="Harris H.M."/>
            <person name="McCann A."/>
            <person name="Guo C."/>
            <person name="Argimon S."/>
            <person name="Zhang W."/>
            <person name="Yang X."/>
            <person name="Jeffery I.B."/>
            <person name="Cooney J.C."/>
            <person name="Kagawa T.F."/>
            <person name="Liu W."/>
            <person name="Song Y."/>
            <person name="Salvetti E."/>
            <person name="Wrobel A."/>
            <person name="Rasinkangas P."/>
            <person name="Parkhill J."/>
            <person name="Rea M.C."/>
            <person name="O'Sullivan O."/>
            <person name="Ritari J."/>
            <person name="Douillard F.P."/>
            <person name="Paul Ross R."/>
            <person name="Yang R."/>
            <person name="Briner A.E."/>
            <person name="Felis G.E."/>
            <person name="de Vos W.M."/>
            <person name="Barrangou R."/>
            <person name="Klaenhammer T.R."/>
            <person name="Caufield P.W."/>
            <person name="Cui Y."/>
            <person name="Zhang H."/>
            <person name="O'Toole P.W."/>
        </authorList>
    </citation>
    <scope>NUCLEOTIDE SEQUENCE [LARGE SCALE GENOMIC DNA]</scope>
    <source>
        <strain evidence="2 3">DSM 20593</strain>
    </source>
</reference>